<feature type="compositionally biased region" description="Low complexity" evidence="1">
    <location>
        <begin position="744"/>
        <end position="756"/>
    </location>
</feature>
<protein>
    <submittedName>
        <fullName evidence="3">Glycosyltransferase</fullName>
    </submittedName>
</protein>
<dbReference type="AlphaFoldDB" id="A0A7H8NML9"/>
<dbReference type="Proteomes" id="UP000509303">
    <property type="component" value="Chromosome"/>
</dbReference>
<feature type="domain" description="DUF3492" evidence="2">
    <location>
        <begin position="201"/>
        <end position="307"/>
    </location>
</feature>
<dbReference type="PANTHER" id="PTHR45947:SF14">
    <property type="entry name" value="SLL1723 PROTEIN"/>
    <property type="match status" value="1"/>
</dbReference>
<evidence type="ECO:0000313" key="4">
    <source>
        <dbReference type="Proteomes" id="UP000509303"/>
    </source>
</evidence>
<dbReference type="Pfam" id="PF11997">
    <property type="entry name" value="DUF3492"/>
    <property type="match status" value="1"/>
</dbReference>
<gene>
    <name evidence="3" type="ORF">HUT08_24930</name>
</gene>
<feature type="region of interest" description="Disordered" evidence="1">
    <location>
        <begin position="26"/>
        <end position="102"/>
    </location>
</feature>
<evidence type="ECO:0000256" key="1">
    <source>
        <dbReference type="SAM" id="MobiDB-lite"/>
    </source>
</evidence>
<accession>A0A7H8NML9</accession>
<feature type="compositionally biased region" description="Basic residues" evidence="1">
    <location>
        <begin position="797"/>
        <end position="807"/>
    </location>
</feature>
<evidence type="ECO:0000259" key="2">
    <source>
        <dbReference type="Pfam" id="PF11997"/>
    </source>
</evidence>
<dbReference type="SUPFAM" id="SSF53756">
    <property type="entry name" value="UDP-Glycosyltransferase/glycogen phosphorylase"/>
    <property type="match status" value="2"/>
</dbReference>
<feature type="compositionally biased region" description="Low complexity" evidence="1">
    <location>
        <begin position="763"/>
        <end position="775"/>
    </location>
</feature>
<sequence length="807" mass="81469">MPGGGASGVEGAETDATGVAYGVGADALTRGAGGGDTRTQPGAEAGAGTDPEADAGGGVRAGSAGPVRERAGAARRARQADRFATVGHDAPRPTGSDAPPERPAEYAVPSHTFADGLYGLAELAREHGGLASAIRSDAAARLLEAACRAPGAMGDAHRASVADLLTVLRYLERALRPLSLDWYGAERGPDPAGGQRPGRGLAGVDLCHATSGGLAALPGLLAKRFFGTPLLVTEHGSRLREHYLTPLGPDPTDPVSPPGRASHSAPVRALIASFHRQLTAEVYARADLVTAGGAHTRRWQERCGADPARVRTLYPGLDARRFAAAGDDGAGDDCAADADDGRTLLWVGRIEPTRDLIGLLHAFAEVRREEPGARLRIVDTGPYAPGAPGALATCPPDTAHLDAAAPLALAYGRAACDAAAHGPLGSEGLACGPVTCGPVTCGSPGYGVPAYGVVAAAPPGRGDAAPVSCAAVVARGGGCATAGRNGLGCAAAAGGGAVRERREGVSRRAWCRAARAGARHGAGGCARRAAVVPWSGVPGAGSDGRGPWSGTDGHGPRAGAGPLGAAAYRAQCAALAAQLFPDEAPHAHAAGRSPVTFETLGDWDAPNLPETYAAASVVVRSSLADGDPVGLIEAMLRERATVATDVGAVAEVVGDAGLLVPPRNPRALAAACLTLLRDGVRRERLGAAARSRALELFDVEHNAAAFRGIYLELMSHSPVRRADAEVSPDGGPLPFAHPAEAHVPGRWTAPGRAGRAPAREAAGRAAPGWAGRPDAATPPLTACAGAPRTEVAEAPRGRSRKRKGAEA</sequence>
<keyword evidence="4" id="KW-1185">Reference proteome</keyword>
<keyword evidence="3" id="KW-0808">Transferase</keyword>
<dbReference type="Pfam" id="PF13692">
    <property type="entry name" value="Glyco_trans_1_4"/>
    <property type="match status" value="1"/>
</dbReference>
<dbReference type="EMBL" id="CP054929">
    <property type="protein sequence ID" value="QKW54748.1"/>
    <property type="molecule type" value="Genomic_DNA"/>
</dbReference>
<dbReference type="PANTHER" id="PTHR45947">
    <property type="entry name" value="SULFOQUINOVOSYL TRANSFERASE SQD2"/>
    <property type="match status" value="1"/>
</dbReference>
<dbReference type="InterPro" id="IPR022622">
    <property type="entry name" value="DUF3492"/>
</dbReference>
<dbReference type="GO" id="GO:0016757">
    <property type="term" value="F:glycosyltransferase activity"/>
    <property type="evidence" value="ECO:0007669"/>
    <property type="project" value="TreeGrafter"/>
</dbReference>
<organism evidence="3 4">
    <name type="scientific">Streptomyces buecherae</name>
    <dbReference type="NCBI Taxonomy" id="2763006"/>
    <lineage>
        <taxon>Bacteria</taxon>
        <taxon>Bacillati</taxon>
        <taxon>Actinomycetota</taxon>
        <taxon>Actinomycetes</taxon>
        <taxon>Kitasatosporales</taxon>
        <taxon>Streptomycetaceae</taxon>
        <taxon>Streptomyces</taxon>
    </lineage>
</organism>
<name>A0A7H8NML9_9ACTN</name>
<proteinExistence type="predicted"/>
<dbReference type="Gene3D" id="3.40.50.2000">
    <property type="entry name" value="Glycogen Phosphorylase B"/>
    <property type="match status" value="4"/>
</dbReference>
<feature type="region of interest" description="Disordered" evidence="1">
    <location>
        <begin position="722"/>
        <end position="807"/>
    </location>
</feature>
<evidence type="ECO:0000313" key="3">
    <source>
        <dbReference type="EMBL" id="QKW54748.1"/>
    </source>
</evidence>
<reference evidence="3 4" key="1">
    <citation type="submission" date="2020-06" db="EMBL/GenBank/DDBJ databases">
        <title>Genome mining for natural products.</title>
        <authorList>
            <person name="Zhang B."/>
            <person name="Shi J."/>
            <person name="Ge H."/>
        </authorList>
    </citation>
    <scope>NUCLEOTIDE SEQUENCE [LARGE SCALE GENOMIC DNA]</scope>
    <source>
        <strain evidence="3 4">NA00687</strain>
    </source>
</reference>
<dbReference type="InterPro" id="IPR050194">
    <property type="entry name" value="Glycosyltransferase_grp1"/>
</dbReference>